<organism evidence="2 3">
    <name type="scientific">Gossypium arboreum</name>
    <name type="common">Tree cotton</name>
    <name type="synonym">Gossypium nanking</name>
    <dbReference type="NCBI Taxonomy" id="29729"/>
    <lineage>
        <taxon>Eukaryota</taxon>
        <taxon>Viridiplantae</taxon>
        <taxon>Streptophyta</taxon>
        <taxon>Embryophyta</taxon>
        <taxon>Tracheophyta</taxon>
        <taxon>Spermatophyta</taxon>
        <taxon>Magnoliopsida</taxon>
        <taxon>eudicotyledons</taxon>
        <taxon>Gunneridae</taxon>
        <taxon>Pentapetalae</taxon>
        <taxon>rosids</taxon>
        <taxon>malvids</taxon>
        <taxon>Malvales</taxon>
        <taxon>Malvaceae</taxon>
        <taxon>Malvoideae</taxon>
        <taxon>Gossypium</taxon>
    </lineage>
</organism>
<evidence type="ECO:0000259" key="1">
    <source>
        <dbReference type="Pfam" id="PF20167"/>
    </source>
</evidence>
<feature type="domain" description="Putative plant transposon protein" evidence="1">
    <location>
        <begin position="30"/>
        <end position="84"/>
    </location>
</feature>
<name>A0ABR0Q8E7_GOSAR</name>
<comment type="caution">
    <text evidence="2">The sequence shown here is derived from an EMBL/GenBank/DDBJ whole genome shotgun (WGS) entry which is preliminary data.</text>
</comment>
<proteinExistence type="predicted"/>
<accession>A0ABR0Q8E7</accession>
<evidence type="ECO:0000313" key="3">
    <source>
        <dbReference type="Proteomes" id="UP001358586"/>
    </source>
</evidence>
<keyword evidence="3" id="KW-1185">Reference proteome</keyword>
<reference evidence="2 3" key="1">
    <citation type="submission" date="2023-03" db="EMBL/GenBank/DDBJ databases">
        <title>WGS of Gossypium arboreum.</title>
        <authorList>
            <person name="Yu D."/>
        </authorList>
    </citation>
    <scope>NUCLEOTIDE SEQUENCE [LARGE SCALE GENOMIC DNA]</scope>
    <source>
        <tissue evidence="2">Leaf</tissue>
    </source>
</reference>
<dbReference type="Proteomes" id="UP001358586">
    <property type="component" value="Chromosome 4"/>
</dbReference>
<dbReference type="Pfam" id="PF20167">
    <property type="entry name" value="Transposase_32"/>
    <property type="match status" value="1"/>
</dbReference>
<dbReference type="EMBL" id="JARKNE010000004">
    <property type="protein sequence ID" value="KAK5835584.1"/>
    <property type="molecule type" value="Genomic_DNA"/>
</dbReference>
<evidence type="ECO:0000313" key="2">
    <source>
        <dbReference type="EMBL" id="KAK5835584.1"/>
    </source>
</evidence>
<protein>
    <recommendedName>
        <fullName evidence="1">Putative plant transposon protein domain-containing protein</fullName>
    </recommendedName>
</protein>
<gene>
    <name evidence="2" type="ORF">PVK06_011276</name>
</gene>
<dbReference type="InterPro" id="IPR046796">
    <property type="entry name" value="Transposase_32_dom"/>
</dbReference>
<sequence>MLKRNFHHKQGISVSQQQDLGKQVYKTISKFKWETFCTNPESYSPSLVREFYANLYDHELEFIFVQEGLIPCNAKKINELYNTKVDVDEHFKLKPFTHSTTVTLDRMYLIHSIVKGRKIDVCTMLHQEIADCTARQTGILVFPSLVMLLC</sequence>